<evidence type="ECO:0000256" key="6">
    <source>
        <dbReference type="ARBA" id="ARBA00023136"/>
    </source>
</evidence>
<evidence type="ECO:0000256" key="2">
    <source>
        <dbReference type="ARBA" id="ARBA00022475"/>
    </source>
</evidence>
<dbReference type="PANTHER" id="PTHR19367">
    <property type="entry name" value="T-CELL RECEPTOR ALPHA CHAIN V REGION"/>
    <property type="match status" value="1"/>
</dbReference>
<keyword evidence="2" id="KW-1003">Cell membrane</keyword>
<keyword evidence="7" id="KW-1015">Disulfide bond</keyword>
<dbReference type="InterPro" id="IPR051287">
    <property type="entry name" value="TCR_variable_region"/>
</dbReference>
<keyword evidence="3" id="KW-0732">Signal</keyword>
<evidence type="ECO:0000256" key="5">
    <source>
        <dbReference type="ARBA" id="ARBA00023130"/>
    </source>
</evidence>
<dbReference type="InterPro" id="IPR003599">
    <property type="entry name" value="Ig_sub"/>
</dbReference>
<dbReference type="SMART" id="SM00409">
    <property type="entry name" value="IG"/>
    <property type="match status" value="1"/>
</dbReference>
<evidence type="ECO:0000256" key="1">
    <source>
        <dbReference type="ARBA" id="ARBA00004236"/>
    </source>
</evidence>
<evidence type="ECO:0000256" key="3">
    <source>
        <dbReference type="ARBA" id="ARBA00022729"/>
    </source>
</evidence>
<evidence type="ECO:0000256" key="8">
    <source>
        <dbReference type="ARBA" id="ARBA00023170"/>
    </source>
</evidence>
<dbReference type="InterPro" id="IPR007110">
    <property type="entry name" value="Ig-like_dom"/>
</dbReference>
<sequence length="188" mass="21112">MKNNKMLMTSCQMCGETVLEQLRARTDLKPASSMVRPFFLWVLFLSTSLEASMAQTVSQPQKKKSVQVAESATLDCTYDTSDTNYLLFWYKQQGGQVTLVILQEAYKQYNATLNRFSVNFQKAAKSFSLEISDSQLGDTATYFCALMERHGDTGNREGLTETSDLSICAEWQEVAGVPATYRKGLSFL</sequence>
<evidence type="ECO:0000313" key="12">
    <source>
        <dbReference type="Ensembl" id="ENSMSIP00000018831.1"/>
    </source>
</evidence>
<proteinExistence type="predicted"/>
<comment type="subcellular location">
    <subcellularLocation>
        <location evidence="1">Cell membrane</location>
    </subcellularLocation>
</comment>
<reference evidence="12" key="1">
    <citation type="submission" date="2025-08" db="UniProtKB">
        <authorList>
            <consortium name="Ensembl"/>
        </authorList>
    </citation>
    <scope>IDENTIFICATION</scope>
</reference>
<dbReference type="Gene3D" id="2.60.40.10">
    <property type="entry name" value="Immunoglobulins"/>
    <property type="match status" value="1"/>
</dbReference>
<dbReference type="SUPFAM" id="SSF48726">
    <property type="entry name" value="Immunoglobulin"/>
    <property type="match status" value="1"/>
</dbReference>
<organism evidence="12 13">
    <name type="scientific">Mus spicilegus</name>
    <name type="common">Mound-building mouse</name>
    <dbReference type="NCBI Taxonomy" id="10103"/>
    <lineage>
        <taxon>Eukaryota</taxon>
        <taxon>Metazoa</taxon>
        <taxon>Chordata</taxon>
        <taxon>Craniata</taxon>
        <taxon>Vertebrata</taxon>
        <taxon>Euteleostomi</taxon>
        <taxon>Mammalia</taxon>
        <taxon>Eutheria</taxon>
        <taxon>Euarchontoglires</taxon>
        <taxon>Glires</taxon>
        <taxon>Rodentia</taxon>
        <taxon>Myomorpha</taxon>
        <taxon>Muroidea</taxon>
        <taxon>Muridae</taxon>
        <taxon>Murinae</taxon>
        <taxon>Mus</taxon>
        <taxon>Mus</taxon>
    </lineage>
</organism>
<reference evidence="12" key="2">
    <citation type="submission" date="2025-09" db="UniProtKB">
        <authorList>
            <consortium name="Ensembl"/>
        </authorList>
    </citation>
    <scope>IDENTIFICATION</scope>
</reference>
<dbReference type="GO" id="GO:0042101">
    <property type="term" value="C:T cell receptor complex"/>
    <property type="evidence" value="ECO:0007669"/>
    <property type="project" value="UniProtKB-KW"/>
</dbReference>
<dbReference type="GeneTree" id="ENSGT00940000160147"/>
<evidence type="ECO:0000256" key="9">
    <source>
        <dbReference type="ARBA" id="ARBA00023319"/>
    </source>
</evidence>
<accession>A0A8C6HB02</accession>
<name>A0A8C6HB02_MUSSI</name>
<feature type="domain" description="Ig-like" evidence="11">
    <location>
        <begin position="54"/>
        <end position="166"/>
    </location>
</feature>
<keyword evidence="8" id="KW-0675">Receptor</keyword>
<dbReference type="PROSITE" id="PS50835">
    <property type="entry name" value="IG_LIKE"/>
    <property type="match status" value="1"/>
</dbReference>
<keyword evidence="13" id="KW-1185">Reference proteome</keyword>
<evidence type="ECO:0000259" key="11">
    <source>
        <dbReference type="PROSITE" id="PS50835"/>
    </source>
</evidence>
<dbReference type="InterPro" id="IPR013783">
    <property type="entry name" value="Ig-like_fold"/>
</dbReference>
<evidence type="ECO:0000256" key="7">
    <source>
        <dbReference type="ARBA" id="ARBA00023157"/>
    </source>
</evidence>
<keyword evidence="10" id="KW-1279">T cell receptor</keyword>
<evidence type="ECO:0000313" key="13">
    <source>
        <dbReference type="Proteomes" id="UP000694415"/>
    </source>
</evidence>
<keyword evidence="9" id="KW-0393">Immunoglobulin domain</keyword>
<dbReference type="Ensembl" id="ENSMSIT00000023790.1">
    <property type="protein sequence ID" value="ENSMSIP00000018831.1"/>
    <property type="gene ID" value="ENSMSIG00000016053.1"/>
</dbReference>
<dbReference type="PANTHER" id="PTHR19367:SF47">
    <property type="entry name" value="IG-LIKE DOMAIN-CONTAINING PROTEIN"/>
    <property type="match status" value="1"/>
</dbReference>
<protein>
    <recommendedName>
        <fullName evidence="11">Ig-like domain-containing protein</fullName>
    </recommendedName>
</protein>
<keyword evidence="5" id="KW-1064">Adaptive immunity</keyword>
<evidence type="ECO:0000256" key="4">
    <source>
        <dbReference type="ARBA" id="ARBA00022859"/>
    </source>
</evidence>
<dbReference type="SMART" id="SM00406">
    <property type="entry name" value="IGv"/>
    <property type="match status" value="1"/>
</dbReference>
<evidence type="ECO:0000256" key="10">
    <source>
        <dbReference type="ARBA" id="ARBA00043266"/>
    </source>
</evidence>
<dbReference type="InterPro" id="IPR013106">
    <property type="entry name" value="Ig_V-set"/>
</dbReference>
<dbReference type="FunFam" id="2.60.40.10:FF:000878">
    <property type="entry name" value="T cell receptor alpha variable 38-1"/>
    <property type="match status" value="1"/>
</dbReference>
<keyword evidence="6" id="KW-0472">Membrane</keyword>
<dbReference type="Proteomes" id="UP000694415">
    <property type="component" value="Unplaced"/>
</dbReference>
<dbReference type="Pfam" id="PF07686">
    <property type="entry name" value="V-set"/>
    <property type="match status" value="1"/>
</dbReference>
<dbReference type="GO" id="GO:0002250">
    <property type="term" value="P:adaptive immune response"/>
    <property type="evidence" value="ECO:0007669"/>
    <property type="project" value="UniProtKB-KW"/>
</dbReference>
<dbReference type="AlphaFoldDB" id="A0A8C6HB02"/>
<dbReference type="InterPro" id="IPR036179">
    <property type="entry name" value="Ig-like_dom_sf"/>
</dbReference>
<keyword evidence="4" id="KW-0391">Immunity</keyword>